<reference evidence="2" key="1">
    <citation type="journal article" date="2014" name="Int. J. Syst. Evol. Microbiol.">
        <title>Complete genome sequence of Corynebacterium casei LMG S-19264T (=DSM 44701T), isolated from a smear-ripened cheese.</title>
        <authorList>
            <consortium name="US DOE Joint Genome Institute (JGI-PGF)"/>
            <person name="Walter F."/>
            <person name="Albersmeier A."/>
            <person name="Kalinowski J."/>
            <person name="Ruckert C."/>
        </authorList>
    </citation>
    <scope>NUCLEOTIDE SEQUENCE</scope>
    <source>
        <strain evidence="2">JCM 4477</strain>
    </source>
</reference>
<name>A0A919E0U4_9ACTN</name>
<feature type="compositionally biased region" description="Polar residues" evidence="1">
    <location>
        <begin position="55"/>
        <end position="65"/>
    </location>
</feature>
<evidence type="ECO:0000256" key="1">
    <source>
        <dbReference type="SAM" id="MobiDB-lite"/>
    </source>
</evidence>
<feature type="region of interest" description="Disordered" evidence="1">
    <location>
        <begin position="91"/>
        <end position="110"/>
    </location>
</feature>
<reference evidence="2" key="2">
    <citation type="submission" date="2020-09" db="EMBL/GenBank/DDBJ databases">
        <authorList>
            <person name="Sun Q."/>
            <person name="Ohkuma M."/>
        </authorList>
    </citation>
    <scope>NUCLEOTIDE SEQUENCE</scope>
    <source>
        <strain evidence="2">JCM 4477</strain>
    </source>
</reference>
<gene>
    <name evidence="2" type="ORF">GCM10018772_23790</name>
</gene>
<accession>A0A919E0U4</accession>
<feature type="region of interest" description="Disordered" evidence="1">
    <location>
        <begin position="1"/>
        <end position="76"/>
    </location>
</feature>
<dbReference type="AlphaFoldDB" id="A0A919E0U4"/>
<evidence type="ECO:0000313" key="2">
    <source>
        <dbReference type="EMBL" id="GHE98597.1"/>
    </source>
</evidence>
<keyword evidence="3" id="KW-1185">Reference proteome</keyword>
<sequence>MPASAWTPAVEPDGGIRDGAQGAEIDAGSDCLAGWPKGMRPIVRKERPHPGAQGQGRTVSTTSTAPAWEATDRLPPSRRTCGRLFAWGVLLPSQPTGPSANDRGRSRCPC</sequence>
<protein>
    <submittedName>
        <fullName evidence="2">Uncharacterized protein</fullName>
    </submittedName>
</protein>
<dbReference type="Proteomes" id="UP000630718">
    <property type="component" value="Unassembled WGS sequence"/>
</dbReference>
<evidence type="ECO:0000313" key="3">
    <source>
        <dbReference type="Proteomes" id="UP000630718"/>
    </source>
</evidence>
<proteinExistence type="predicted"/>
<comment type="caution">
    <text evidence="2">The sequence shown here is derived from an EMBL/GenBank/DDBJ whole genome shotgun (WGS) entry which is preliminary data.</text>
</comment>
<dbReference type="EMBL" id="BNBI01000004">
    <property type="protein sequence ID" value="GHE98597.1"/>
    <property type="molecule type" value="Genomic_DNA"/>
</dbReference>
<organism evidence="2 3">
    <name type="scientific">Streptomyces fumanus</name>
    <dbReference type="NCBI Taxonomy" id="67302"/>
    <lineage>
        <taxon>Bacteria</taxon>
        <taxon>Bacillati</taxon>
        <taxon>Actinomycetota</taxon>
        <taxon>Actinomycetes</taxon>
        <taxon>Kitasatosporales</taxon>
        <taxon>Streptomycetaceae</taxon>
        <taxon>Streptomyces</taxon>
    </lineage>
</organism>